<dbReference type="EMBL" id="JAQQXS010000015">
    <property type="protein sequence ID" value="MDC8786696.1"/>
    <property type="molecule type" value="Genomic_DNA"/>
</dbReference>
<dbReference type="CDD" id="cd03801">
    <property type="entry name" value="GT4_PimA-like"/>
    <property type="match status" value="1"/>
</dbReference>
<name>A0ABT5KXZ7_9BURK</name>
<dbReference type="PANTHER" id="PTHR12526">
    <property type="entry name" value="GLYCOSYLTRANSFERASE"/>
    <property type="match status" value="1"/>
</dbReference>
<dbReference type="Pfam" id="PF13439">
    <property type="entry name" value="Glyco_transf_4"/>
    <property type="match status" value="1"/>
</dbReference>
<evidence type="ECO:0000259" key="1">
    <source>
        <dbReference type="Pfam" id="PF13439"/>
    </source>
</evidence>
<feature type="domain" description="Glycosyltransferase subfamily 4-like N-terminal" evidence="1">
    <location>
        <begin position="22"/>
        <end position="184"/>
    </location>
</feature>
<dbReference type="SUPFAM" id="SSF53756">
    <property type="entry name" value="UDP-Glycosyltransferase/glycogen phosphorylase"/>
    <property type="match status" value="1"/>
</dbReference>
<dbReference type="RefSeq" id="WP_273597811.1">
    <property type="nucleotide sequence ID" value="NZ_JAQQXS010000015.1"/>
</dbReference>
<accession>A0ABT5KXZ7</accession>
<comment type="caution">
    <text evidence="2">The sequence shown here is derived from an EMBL/GenBank/DDBJ whole genome shotgun (WGS) entry which is preliminary data.</text>
</comment>
<proteinExistence type="predicted"/>
<evidence type="ECO:0000313" key="2">
    <source>
        <dbReference type="EMBL" id="MDC8786696.1"/>
    </source>
</evidence>
<dbReference type="Pfam" id="PF13692">
    <property type="entry name" value="Glyco_trans_1_4"/>
    <property type="match status" value="1"/>
</dbReference>
<reference evidence="2 3" key="1">
    <citation type="submission" date="2022-10" db="EMBL/GenBank/DDBJ databases">
        <title>paucibacter sp. hw8 Genome sequencing.</title>
        <authorList>
            <person name="Park S."/>
        </authorList>
    </citation>
    <scope>NUCLEOTIDE SEQUENCE [LARGE SCALE GENOMIC DNA]</scope>
    <source>
        <strain evidence="3">hw8</strain>
    </source>
</reference>
<dbReference type="PANTHER" id="PTHR12526:SF637">
    <property type="entry name" value="GLYCOSYLTRANSFERASE EPSF-RELATED"/>
    <property type="match status" value="1"/>
</dbReference>
<gene>
    <name evidence="2" type="ORF">PRZ01_16010</name>
</gene>
<evidence type="ECO:0000313" key="3">
    <source>
        <dbReference type="Proteomes" id="UP001219862"/>
    </source>
</evidence>
<sequence length="386" mass="42178">MKVAFVSQLDPADVLQWSGTPYNMVQALKARGHQVKAIGPLKPCLPRLSKLIQRIYPKLFGRYLDLSRHRAFAHALSEQAKRDLAGESFDLVLCSSSLVAAGLEIDQPIVTWEDATFASMLNYYPGHWCNLSQSTIDSAHLLQRQSLDRAQLSVFASHWAAQSAICDYGCDPAKVVVIPLGANIAELPNLLVVRDAITQRAASGECRLLFLGVDWVRKGGDLVVETATLLNSRGIKTRVDVVGCLPDGPVPEFVTVHGFVSKRSAEGRDRLNQLMLAAHYLFVPSLAECYGLVYAEASALGVPSLARDTGGVGTVVRDGINGRTFPMDAPARAYADFIADQMSDGETYTQAALQARRFYEQSLNWDAAIAQLEAEVSRRLDRTEAA</sequence>
<protein>
    <submittedName>
        <fullName evidence="2">Glycosyltransferase family 4 protein</fullName>
    </submittedName>
</protein>
<organism evidence="2 3">
    <name type="scientific">Roseateles koreensis</name>
    <dbReference type="NCBI Taxonomy" id="2987526"/>
    <lineage>
        <taxon>Bacteria</taxon>
        <taxon>Pseudomonadati</taxon>
        <taxon>Pseudomonadota</taxon>
        <taxon>Betaproteobacteria</taxon>
        <taxon>Burkholderiales</taxon>
        <taxon>Sphaerotilaceae</taxon>
        <taxon>Roseateles</taxon>
    </lineage>
</organism>
<keyword evidence="3" id="KW-1185">Reference proteome</keyword>
<dbReference type="Gene3D" id="3.40.50.2000">
    <property type="entry name" value="Glycogen Phosphorylase B"/>
    <property type="match status" value="2"/>
</dbReference>
<dbReference type="InterPro" id="IPR028098">
    <property type="entry name" value="Glyco_trans_4-like_N"/>
</dbReference>
<dbReference type="Proteomes" id="UP001219862">
    <property type="component" value="Unassembled WGS sequence"/>
</dbReference>